<keyword evidence="12" id="KW-1185">Reference proteome</keyword>
<reference evidence="11 12" key="1">
    <citation type="submission" date="2018-04" db="EMBL/GenBank/DDBJ databases">
        <title>Complete genome uncultured novel isolate.</title>
        <authorList>
            <person name="Merlino G."/>
        </authorList>
    </citation>
    <scope>NUCLEOTIDE SEQUENCE [LARGE SCALE GENOMIC DNA]</scope>
    <source>
        <strain evidence="12">R1DC9</strain>
    </source>
</reference>
<dbReference type="InterPro" id="IPR030931">
    <property type="entry name" value="Group_II_RT_mat"/>
</dbReference>
<dbReference type="EC" id="2.7.7.49" evidence="1"/>
<name>A0A4D7KBX7_9BACT</name>
<evidence type="ECO:0000256" key="4">
    <source>
        <dbReference type="ARBA" id="ARBA00022723"/>
    </source>
</evidence>
<evidence type="ECO:0000256" key="6">
    <source>
        <dbReference type="ARBA" id="ARBA00022918"/>
    </source>
</evidence>
<dbReference type="OrthoDB" id="9780724at2"/>
<accession>A0A4D7KBX7</accession>
<organism evidence="11 12">
    <name type="scientific">Mangrovivirga cuniculi</name>
    <dbReference type="NCBI Taxonomy" id="2715131"/>
    <lineage>
        <taxon>Bacteria</taxon>
        <taxon>Pseudomonadati</taxon>
        <taxon>Bacteroidota</taxon>
        <taxon>Cytophagia</taxon>
        <taxon>Cytophagales</taxon>
        <taxon>Mangrovivirgaceae</taxon>
        <taxon>Mangrovivirga</taxon>
    </lineage>
</organism>
<dbReference type="InterPro" id="IPR000123">
    <property type="entry name" value="Reverse_transcriptase_msDNA"/>
</dbReference>
<keyword evidence="2" id="KW-0808">Transferase</keyword>
<dbReference type="InterPro" id="IPR051083">
    <property type="entry name" value="GrpII_Intron_Splice-Mob/Def"/>
</dbReference>
<dbReference type="InterPro" id="IPR013597">
    <property type="entry name" value="Mat_intron_G2"/>
</dbReference>
<evidence type="ECO:0000313" key="12">
    <source>
        <dbReference type="Proteomes" id="UP000298616"/>
    </source>
</evidence>
<evidence type="ECO:0000256" key="5">
    <source>
        <dbReference type="ARBA" id="ARBA00022842"/>
    </source>
</evidence>
<dbReference type="InterPro" id="IPR043502">
    <property type="entry name" value="DNA/RNA_pol_sf"/>
</dbReference>
<keyword evidence="7" id="KW-0051">Antiviral defense</keyword>
<dbReference type="SUPFAM" id="SSF56672">
    <property type="entry name" value="DNA/RNA polymerases"/>
    <property type="match status" value="1"/>
</dbReference>
<dbReference type="PANTHER" id="PTHR34047">
    <property type="entry name" value="NUCLEAR INTRON MATURASE 1, MITOCHONDRIAL-RELATED"/>
    <property type="match status" value="1"/>
</dbReference>
<proteinExistence type="inferred from homology"/>
<dbReference type="InterPro" id="IPR000477">
    <property type="entry name" value="RT_dom"/>
</dbReference>
<evidence type="ECO:0000256" key="3">
    <source>
        <dbReference type="ARBA" id="ARBA00022695"/>
    </source>
</evidence>
<keyword evidence="4" id="KW-0479">Metal-binding</keyword>
<dbReference type="PRINTS" id="PR00866">
    <property type="entry name" value="RNADNAPOLMS"/>
</dbReference>
<evidence type="ECO:0000256" key="2">
    <source>
        <dbReference type="ARBA" id="ARBA00022679"/>
    </source>
</evidence>
<dbReference type="GO" id="GO:0051607">
    <property type="term" value="P:defense response to virus"/>
    <property type="evidence" value="ECO:0007669"/>
    <property type="project" value="UniProtKB-KW"/>
</dbReference>
<comment type="catalytic activity">
    <reaction evidence="9">
        <text>DNA(n) + a 2'-deoxyribonucleoside 5'-triphosphate = DNA(n+1) + diphosphate</text>
        <dbReference type="Rhea" id="RHEA:22508"/>
        <dbReference type="Rhea" id="RHEA-COMP:17339"/>
        <dbReference type="Rhea" id="RHEA-COMP:17340"/>
        <dbReference type="ChEBI" id="CHEBI:33019"/>
        <dbReference type="ChEBI" id="CHEBI:61560"/>
        <dbReference type="ChEBI" id="CHEBI:173112"/>
        <dbReference type="EC" id="2.7.7.49"/>
    </reaction>
</comment>
<dbReference type="GO" id="GO:0003964">
    <property type="term" value="F:RNA-directed DNA polymerase activity"/>
    <property type="evidence" value="ECO:0007669"/>
    <property type="project" value="UniProtKB-KW"/>
</dbReference>
<evidence type="ECO:0000259" key="10">
    <source>
        <dbReference type="PROSITE" id="PS50878"/>
    </source>
</evidence>
<dbReference type="PANTHER" id="PTHR34047:SF3">
    <property type="entry name" value="BLR2052 PROTEIN"/>
    <property type="match status" value="1"/>
</dbReference>
<feature type="domain" description="Reverse transcriptase" evidence="10">
    <location>
        <begin position="37"/>
        <end position="277"/>
    </location>
</feature>
<dbReference type="NCBIfam" id="TIGR04416">
    <property type="entry name" value="group_II_RT_mat"/>
    <property type="match status" value="1"/>
</dbReference>
<evidence type="ECO:0000313" key="11">
    <source>
        <dbReference type="EMBL" id="QCK17048.1"/>
    </source>
</evidence>
<evidence type="ECO:0000256" key="8">
    <source>
        <dbReference type="ARBA" id="ARBA00034120"/>
    </source>
</evidence>
<dbReference type="PROSITE" id="PS50878">
    <property type="entry name" value="RT_POL"/>
    <property type="match status" value="1"/>
</dbReference>
<dbReference type="Proteomes" id="UP000298616">
    <property type="component" value="Chromosome"/>
</dbReference>
<protein>
    <recommendedName>
        <fullName evidence="1">RNA-directed DNA polymerase</fullName>
        <ecNumber evidence="1">2.7.7.49</ecNumber>
    </recommendedName>
</protein>
<dbReference type="Pfam" id="PF00078">
    <property type="entry name" value="RVT_1"/>
    <property type="match status" value="1"/>
</dbReference>
<dbReference type="CDD" id="cd01651">
    <property type="entry name" value="RT_G2_intron"/>
    <property type="match status" value="1"/>
</dbReference>
<gene>
    <name evidence="11" type="primary">ltrA</name>
    <name evidence="11" type="ORF">DCC35_09925</name>
</gene>
<keyword evidence="6 11" id="KW-0695">RNA-directed DNA polymerase</keyword>
<dbReference type="KEGG" id="fpf:DCC35_09925"/>
<dbReference type="InterPro" id="IPR043128">
    <property type="entry name" value="Rev_trsase/Diguanyl_cyclase"/>
</dbReference>
<keyword evidence="3" id="KW-0548">Nucleotidyltransferase</keyword>
<dbReference type="Gene3D" id="3.30.70.270">
    <property type="match status" value="1"/>
</dbReference>
<dbReference type="AlphaFoldDB" id="A0A4D7KBX7"/>
<dbReference type="GO" id="GO:0046872">
    <property type="term" value="F:metal ion binding"/>
    <property type="evidence" value="ECO:0007669"/>
    <property type="project" value="UniProtKB-KW"/>
</dbReference>
<dbReference type="Pfam" id="PF08388">
    <property type="entry name" value="GIIM"/>
    <property type="match status" value="1"/>
</dbReference>
<evidence type="ECO:0000256" key="9">
    <source>
        <dbReference type="ARBA" id="ARBA00048173"/>
    </source>
</evidence>
<keyword evidence="5" id="KW-0460">Magnesium</keyword>
<dbReference type="EMBL" id="CP028923">
    <property type="protein sequence ID" value="QCK17048.1"/>
    <property type="molecule type" value="Genomic_DNA"/>
</dbReference>
<dbReference type="GO" id="GO:0003723">
    <property type="term" value="F:RNA binding"/>
    <property type="evidence" value="ECO:0007669"/>
    <property type="project" value="InterPro"/>
</dbReference>
<evidence type="ECO:0000256" key="7">
    <source>
        <dbReference type="ARBA" id="ARBA00023118"/>
    </source>
</evidence>
<evidence type="ECO:0000256" key="1">
    <source>
        <dbReference type="ARBA" id="ARBA00012493"/>
    </source>
</evidence>
<comment type="similarity">
    <text evidence="8">Belongs to the bacterial reverse transcriptase family.</text>
</comment>
<sequence length="402" mass="47957">MVRKAYRKVKSNRGRAGIDQVSLEEYQQDLSNNLYKLWNRMASGSYFPPSVRAVSIPKSNGKRRKLGIPTVGDRIAQQVMKDYLEPRFEEIFHENSHGYRPLKSAHQAVEKVRQNVRQYAWVIDMDIKSFFDEVDHKLMIKALEKHVSERWVLMYLKRWLEAPSEDAKGNQIERKGKGTPQGGEISPLLANLYLHYTFDKWMEIKNPGVPFVRYADDVIVHCHSEQEAQRILTAIRERLQQCGLRLNEAKTKIVYCQDYRREKKDYKKKFDFLGFSFQPRSTASQKGGMFLGYDCGISITSKKRISTKWKEMKFHRWTGATIQEIARLINPIMRGIFQYYGRYKRWELQSVIRNFHFRLVKWIVNKYKRFRGRYKRAYEWLIEVRKGFPNLFYHWTLGYKTM</sequence>